<dbReference type="PROSITE" id="PS51004">
    <property type="entry name" value="SEMA"/>
    <property type="match status" value="1"/>
</dbReference>
<dbReference type="FunFam" id="2.60.40.10:FF:000728">
    <property type="entry name" value="Plexin D1"/>
    <property type="match status" value="1"/>
</dbReference>
<reference evidence="17" key="3">
    <citation type="submission" date="2025-09" db="UniProtKB">
        <authorList>
            <consortium name="Ensembl"/>
        </authorList>
    </citation>
    <scope>IDENTIFICATION</scope>
</reference>
<dbReference type="GO" id="GO:0030334">
    <property type="term" value="P:regulation of cell migration"/>
    <property type="evidence" value="ECO:0007669"/>
    <property type="project" value="TreeGrafter"/>
</dbReference>
<dbReference type="SUPFAM" id="SSF101912">
    <property type="entry name" value="Sema domain"/>
    <property type="match status" value="1"/>
</dbReference>
<keyword evidence="10" id="KW-1015">Disulfide bond</keyword>
<evidence type="ECO:0000256" key="6">
    <source>
        <dbReference type="ARBA" id="ARBA00022729"/>
    </source>
</evidence>
<evidence type="ECO:0000313" key="17">
    <source>
        <dbReference type="Ensembl" id="ENSDCDP00010040346.1"/>
    </source>
</evidence>
<dbReference type="InterPro" id="IPR015943">
    <property type="entry name" value="WD40/YVTN_repeat-like_dom_sf"/>
</dbReference>
<evidence type="ECO:0000256" key="7">
    <source>
        <dbReference type="ARBA" id="ARBA00022737"/>
    </source>
</evidence>
<accession>A0AAY4D7T9</accession>
<dbReference type="GO" id="GO:0007162">
    <property type="term" value="P:negative regulation of cell adhesion"/>
    <property type="evidence" value="ECO:0007669"/>
    <property type="project" value="TreeGrafter"/>
</dbReference>
<dbReference type="Pfam" id="PF08337">
    <property type="entry name" value="Plexin_cytopl"/>
    <property type="match status" value="1"/>
</dbReference>
<comment type="subcellular location">
    <subcellularLocation>
        <location evidence="1">Cell membrane</location>
        <topology evidence="1">Single-pass type I membrane protein</topology>
    </subcellularLocation>
</comment>
<evidence type="ECO:0000313" key="18">
    <source>
        <dbReference type="Proteomes" id="UP000694580"/>
    </source>
</evidence>
<organism evidence="17 18">
    <name type="scientific">Denticeps clupeoides</name>
    <name type="common">denticle herring</name>
    <dbReference type="NCBI Taxonomy" id="299321"/>
    <lineage>
        <taxon>Eukaryota</taxon>
        <taxon>Metazoa</taxon>
        <taxon>Chordata</taxon>
        <taxon>Craniata</taxon>
        <taxon>Vertebrata</taxon>
        <taxon>Euteleostomi</taxon>
        <taxon>Actinopterygii</taxon>
        <taxon>Neopterygii</taxon>
        <taxon>Teleostei</taxon>
        <taxon>Clupei</taxon>
        <taxon>Clupeiformes</taxon>
        <taxon>Denticipitoidei</taxon>
        <taxon>Denticipitidae</taxon>
        <taxon>Denticeps</taxon>
    </lineage>
</organism>
<evidence type="ECO:0000256" key="8">
    <source>
        <dbReference type="ARBA" id="ARBA00022989"/>
    </source>
</evidence>
<keyword evidence="7" id="KW-0677">Repeat</keyword>
<name>A0AAY4D7T9_9TELE</name>
<evidence type="ECO:0000256" key="1">
    <source>
        <dbReference type="ARBA" id="ARBA00004251"/>
    </source>
</evidence>
<dbReference type="InterPro" id="IPR002909">
    <property type="entry name" value="IPT_dom"/>
</dbReference>
<protein>
    <recommendedName>
        <fullName evidence="16">Sema domain-containing protein</fullName>
    </recommendedName>
</protein>
<evidence type="ECO:0000259" key="16">
    <source>
        <dbReference type="PROSITE" id="PS51004"/>
    </source>
</evidence>
<dbReference type="Proteomes" id="UP000694580">
    <property type="component" value="Chromosome 7"/>
</dbReference>
<dbReference type="SUPFAM" id="SSF81296">
    <property type="entry name" value="E set domains"/>
    <property type="match status" value="3"/>
</dbReference>
<evidence type="ECO:0000256" key="15">
    <source>
        <dbReference type="SAM" id="Phobius"/>
    </source>
</evidence>
<keyword evidence="3" id="KW-0217">Developmental protein</keyword>
<evidence type="ECO:0000256" key="2">
    <source>
        <dbReference type="ARBA" id="ARBA00010297"/>
    </source>
</evidence>
<feature type="domain" description="Sema" evidence="16">
    <location>
        <begin position="28"/>
        <end position="528"/>
    </location>
</feature>
<feature type="compositionally biased region" description="Basic residues" evidence="14">
    <location>
        <begin position="1"/>
        <end position="15"/>
    </location>
</feature>
<dbReference type="InterPro" id="IPR013548">
    <property type="entry name" value="Plexin_cytoplasmic_RasGAP_dom"/>
</dbReference>
<dbReference type="GO" id="GO:0005886">
    <property type="term" value="C:plasma membrane"/>
    <property type="evidence" value="ECO:0007669"/>
    <property type="project" value="UniProtKB-SubCell"/>
</dbReference>
<dbReference type="InterPro" id="IPR013783">
    <property type="entry name" value="Ig-like_fold"/>
</dbReference>
<dbReference type="Gene3D" id="2.130.10.10">
    <property type="entry name" value="YVTN repeat-like/Quinoprotein amine dehydrogenase"/>
    <property type="match status" value="1"/>
</dbReference>
<dbReference type="GO" id="GO:0120025">
    <property type="term" value="C:plasma membrane bounded cell projection"/>
    <property type="evidence" value="ECO:0007669"/>
    <property type="project" value="UniProtKB-ARBA"/>
</dbReference>
<keyword evidence="6" id="KW-0732">Signal</keyword>
<comment type="similarity">
    <text evidence="2">Belongs to the plexin family.</text>
</comment>
<dbReference type="InterPro" id="IPR016201">
    <property type="entry name" value="PSI"/>
</dbReference>
<gene>
    <name evidence="17" type="primary">PLXND1</name>
</gene>
<dbReference type="Gene3D" id="2.60.40.10">
    <property type="entry name" value="Immunoglobulins"/>
    <property type="match status" value="4"/>
</dbReference>
<proteinExistence type="inferred from homology"/>
<dbReference type="Gene3D" id="1.10.506.10">
    <property type="entry name" value="GTPase Activation - p120gap, domain 1"/>
    <property type="match status" value="1"/>
</dbReference>
<dbReference type="SUPFAM" id="SSF103575">
    <property type="entry name" value="Plexin repeat"/>
    <property type="match status" value="1"/>
</dbReference>
<dbReference type="Pfam" id="PF01403">
    <property type="entry name" value="Sema"/>
    <property type="match status" value="1"/>
</dbReference>
<dbReference type="InterPro" id="IPR046800">
    <property type="entry name" value="Plexin_RBD"/>
</dbReference>
<evidence type="ECO:0000256" key="14">
    <source>
        <dbReference type="SAM" id="MobiDB-lite"/>
    </source>
</evidence>
<dbReference type="PANTHER" id="PTHR22625:SF7">
    <property type="entry name" value="PLEXIN-D1"/>
    <property type="match status" value="1"/>
</dbReference>
<evidence type="ECO:0000256" key="12">
    <source>
        <dbReference type="ARBA" id="ARBA00023180"/>
    </source>
</evidence>
<keyword evidence="12" id="KW-0325">Glycoprotein</keyword>
<keyword evidence="5 15" id="KW-0812">Transmembrane</keyword>
<reference evidence="17" key="2">
    <citation type="submission" date="2025-08" db="UniProtKB">
        <authorList>
            <consortium name="Ensembl"/>
        </authorList>
    </citation>
    <scope>IDENTIFICATION</scope>
</reference>
<evidence type="ECO:0000256" key="10">
    <source>
        <dbReference type="ARBA" id="ARBA00023157"/>
    </source>
</evidence>
<reference evidence="17 18" key="1">
    <citation type="submission" date="2020-06" db="EMBL/GenBank/DDBJ databases">
        <authorList>
            <consortium name="Wellcome Sanger Institute Data Sharing"/>
        </authorList>
    </citation>
    <scope>NUCLEOTIDE SEQUENCE [LARGE SCALE GENOMIC DNA]</scope>
</reference>
<dbReference type="InterPro" id="IPR014756">
    <property type="entry name" value="Ig_E-set"/>
</dbReference>
<dbReference type="InterPro" id="IPR001627">
    <property type="entry name" value="Semap_dom"/>
</dbReference>
<feature type="region of interest" description="Disordered" evidence="14">
    <location>
        <begin position="1"/>
        <end position="23"/>
    </location>
</feature>
<dbReference type="Pfam" id="PF20170">
    <property type="entry name" value="Plexin_RBD"/>
    <property type="match status" value="1"/>
</dbReference>
<evidence type="ECO:0000256" key="9">
    <source>
        <dbReference type="ARBA" id="ARBA00023136"/>
    </source>
</evidence>
<keyword evidence="4" id="KW-1003">Cell membrane</keyword>
<dbReference type="GO" id="GO:0007411">
    <property type="term" value="P:axon guidance"/>
    <property type="evidence" value="ECO:0007669"/>
    <property type="project" value="UniProtKB-ARBA"/>
</dbReference>
<dbReference type="GO" id="GO:0017154">
    <property type="term" value="F:semaphorin receptor activity"/>
    <property type="evidence" value="ECO:0007669"/>
    <property type="project" value="InterPro"/>
</dbReference>
<dbReference type="GeneTree" id="ENSGT01150000286928"/>
<dbReference type="GO" id="GO:0050772">
    <property type="term" value="P:positive regulation of axonogenesis"/>
    <property type="evidence" value="ECO:0007669"/>
    <property type="project" value="TreeGrafter"/>
</dbReference>
<dbReference type="PANTHER" id="PTHR22625">
    <property type="entry name" value="PLEXIN"/>
    <property type="match status" value="1"/>
</dbReference>
<evidence type="ECO:0000256" key="4">
    <source>
        <dbReference type="ARBA" id="ARBA00022475"/>
    </source>
</evidence>
<dbReference type="GO" id="GO:0043542">
    <property type="term" value="P:endothelial cell migration"/>
    <property type="evidence" value="ECO:0007669"/>
    <property type="project" value="TreeGrafter"/>
</dbReference>
<dbReference type="InterPro" id="IPR008936">
    <property type="entry name" value="Rho_GTPase_activation_prot"/>
</dbReference>
<dbReference type="FunFam" id="2.130.10.10:FF:000386">
    <property type="entry name" value="Plexin D1"/>
    <property type="match status" value="1"/>
</dbReference>
<evidence type="ECO:0000256" key="5">
    <source>
        <dbReference type="ARBA" id="ARBA00022692"/>
    </source>
</evidence>
<dbReference type="InterPro" id="IPR036352">
    <property type="entry name" value="Semap_dom_sf"/>
</dbReference>
<dbReference type="SMART" id="SM00423">
    <property type="entry name" value="PSI"/>
    <property type="match status" value="2"/>
</dbReference>
<dbReference type="GO" id="GO:0008360">
    <property type="term" value="P:regulation of cell shape"/>
    <property type="evidence" value="ECO:0007669"/>
    <property type="project" value="TreeGrafter"/>
</dbReference>
<comment type="caution">
    <text evidence="13">Lacks conserved residue(s) required for the propagation of feature annotation.</text>
</comment>
<dbReference type="SMART" id="SM00630">
    <property type="entry name" value="Sema"/>
    <property type="match status" value="1"/>
</dbReference>
<dbReference type="Ensembl" id="ENSDCDT00010050209.1">
    <property type="protein sequence ID" value="ENSDCDP00010040346.1"/>
    <property type="gene ID" value="ENSDCDG00010025709.1"/>
</dbReference>
<dbReference type="FunFam" id="1.10.506.10:FF:000024">
    <property type="entry name" value="Plexin D1"/>
    <property type="match status" value="1"/>
</dbReference>
<dbReference type="GO" id="GO:0002116">
    <property type="term" value="C:semaphorin receptor complex"/>
    <property type="evidence" value="ECO:0007669"/>
    <property type="project" value="TreeGrafter"/>
</dbReference>
<keyword evidence="9 15" id="KW-0472">Membrane</keyword>
<feature type="transmembrane region" description="Helical" evidence="15">
    <location>
        <begin position="1148"/>
        <end position="1171"/>
    </location>
</feature>
<keyword evidence="11" id="KW-0675">Receptor</keyword>
<dbReference type="SMART" id="SM00429">
    <property type="entry name" value="IPT"/>
    <property type="match status" value="3"/>
</dbReference>
<keyword evidence="18" id="KW-1185">Reference proteome</keyword>
<dbReference type="Pfam" id="PF01833">
    <property type="entry name" value="TIG"/>
    <property type="match status" value="2"/>
</dbReference>
<keyword evidence="8 15" id="KW-1133">Transmembrane helix</keyword>
<evidence type="ECO:0000256" key="11">
    <source>
        <dbReference type="ARBA" id="ARBA00023170"/>
    </source>
</evidence>
<dbReference type="InterPro" id="IPR031148">
    <property type="entry name" value="Plexin"/>
</dbReference>
<dbReference type="Gene3D" id="3.10.20.90">
    <property type="entry name" value="Phosphatidylinositol 3-kinase Catalytic Subunit, Chain A, domain 1"/>
    <property type="match status" value="1"/>
</dbReference>
<evidence type="ECO:0000256" key="3">
    <source>
        <dbReference type="ARBA" id="ARBA00022473"/>
    </source>
</evidence>
<dbReference type="FunFam" id="3.10.20.90:FF:000098">
    <property type="entry name" value="Plexin D1"/>
    <property type="match status" value="1"/>
</dbReference>
<dbReference type="FunFam" id="2.60.40.10:FF:000203">
    <property type="entry name" value="Plexin B2"/>
    <property type="match status" value="1"/>
</dbReference>
<dbReference type="Pfam" id="PF01437">
    <property type="entry name" value="PSI"/>
    <property type="match status" value="1"/>
</dbReference>
<evidence type="ECO:0000256" key="13">
    <source>
        <dbReference type="PROSITE-ProRule" id="PRU00352"/>
    </source>
</evidence>
<sequence length="1800" mass="199970">CPAARRTRRASRGSRPRADRAGGSMSPSLLLIFIFLPLSAALRVERAFASETRTNNFAVDGAARRVYVAAVNALHQLNGTTLRAETHRRTGPVNDSRLCHAPQLPHAPCEHPTEPTDNHNQLLALDPAQRVLVACGSVHQGFCELLRADDVTRAAVDFPPPGARAVFPSMLNVAANDPRASTVGLVFRGPGGRSRLLVAATYTGSGTRFFPNNRSKEDLRFENTPEIAIRSLDAADAARLFTYDINPSEDNVLKIKQEDKPRNRLSFVRAFPRGGYAYLAMNNEAGGGRKESRPHSLLARICLDGPAPRRGSGPPAEGRKLTESYVQLGLQCGDAGNLYGRLVAAYPARQLLFGVFSRAGSGGPGSGSALCAFRFADVEEAIRRGRADCSTVPGSAEVQVLDSVIQGSGAVCVPKPNIVLQSDQLNCGAAHLQHPLALRRPLKATPIYEYPGLNSVAVDDVHNHTMVFLGTSSGKLRKISLWRNLTLANHWTLKVAAGESVHHIMTFDPNDRNYLYLMTSHHLLLVRVAVCSQYSSCSACLNSVDAYCGWCTLESRCSLKGECSRGNTPRAWIGIEEGAGQCPSMTLTPPEISVSADVKDMGILIDGSVPDLRGALVECDYGTGRSTRATVHLESGPAQIQTCPLLPRDQYPSIPQDHIIVPVAIRVDGVSVVSGSFVIYDCERTGEINQKTGCMFPTHVIFLSSSSSVWGCRGTVFNSLPPLSPVEVYRCDSGSSDCSECWGREHQGHLCAWCDSTCRPRGHCQQHTHCPAPEIYKIHPRNGPAEGGTLLTIEGRNMGRRPAEVQVSVSGSPCRVIEDQYTVSVRLVCVTGRAEPLENVVTVRVENSSSGHSSEIFTYLVSLLTSLHPGKGPRSGGTRVTITGQHLDSGSGIRVRVNDTQDCSIHRWACRAGPLPGGSVSVCVEIDGNSCENNSLSSSYSYEQDPNISHIQPRKSYLSGGRPITVSGQGFDLVQSVFMEVVGIGRECSVKTPFFILCHSPPSDQSREAVAQFYLNGVVYRGDGPASSELGLEDEEEEEEPYVQHFQMEYVEDPQFYTANRERLIKHHPGEPLTLIITKAPGSLDLEQEEYSVMIGSYPCDISFHNTQLFHCTINGTLSSSERELPVTVCVGNLRRVIARVQLGGRELAIIVSIVVCSVLLLLCTVALVVYCTKSRRAERYWQKTLLQMEEMESQIREEIRKGFAELQTDMTDLTKELNRSQGIPFLEYKQFVTRTFFPKVSQSVCYCTVYDNDTNGLHPVPETHPLLQDWQASNTTRPNIEEGITLFSTLLNNKHFLITFVHALEQQRDFAVRDRCNLASLLTIALHGKLEYYTSIMKELLVDLIDASASKNPKLMLRRTESVVEKMLTNWMSICMYSYLKETVGEPFFLLLCAIKQQINKGSIDAITGKARYTLNEEWLLRENIEAKPQNVSVSFQGCGMDSVSVRVMNTDTICQVKEKILETFYKNLPFSQLPHAEDVDLEWFPGDGSSRILHDLDNTSIMEDGRKKLNTVVHYQIPEGAALAMSMKDKRDNTLGRAKDLDTEKYIHLVLPHDDLMETKRSQRQSHRKKVLPEIYLTRLLSTKGTLQKFLDDLFQAILSMPAERPPLAVKYFFDFLEEQADKRGISDPDTLHIWKTNSLPLRFWVNILKNPQFVFDIDKTDHMDACLSVIAQAFIDACSLSDLQLGKDSPTNKLLYAKEIPEYKKRVQCYYRQIQEMAPLSEQEMNAHLAEESRRYRNEFNTNLALTEIYKYAKRYRNQVASALEGNPAARRTQLHHKFEQVIALVEDNIYECCSEA</sequence>
<dbReference type="SUPFAM" id="SSF48350">
    <property type="entry name" value="GTPase activation domain, GAP"/>
    <property type="match status" value="1"/>
</dbReference>
<dbReference type="InterPro" id="IPR002165">
    <property type="entry name" value="Plexin_repeat"/>
</dbReference>